<dbReference type="InterPro" id="IPR029063">
    <property type="entry name" value="SAM-dependent_MTases_sf"/>
</dbReference>
<feature type="binding site" evidence="5">
    <location>
        <position position="163"/>
    </location>
    <ligand>
        <name>S-adenosyl-L-methionine</name>
        <dbReference type="ChEBI" id="CHEBI:59789"/>
    </ligand>
</feature>
<dbReference type="AlphaFoldDB" id="A0A3P3Y704"/>
<keyword evidence="7" id="KW-0496">Mitochondrion</keyword>
<keyword evidence="1 5" id="KW-0489">Methyltransferase</keyword>
<dbReference type="PANTHER" id="PTHR22807:SF30">
    <property type="entry name" value="28S RRNA (CYTOSINE(4447)-C(5))-METHYLTRANSFERASE-RELATED"/>
    <property type="match status" value="1"/>
</dbReference>
<dbReference type="GO" id="GO:0001510">
    <property type="term" value="P:RNA methylation"/>
    <property type="evidence" value="ECO:0007669"/>
    <property type="project" value="InterPro"/>
</dbReference>
<dbReference type="SUPFAM" id="SSF53335">
    <property type="entry name" value="S-adenosyl-L-methionine-dependent methyltransferases"/>
    <property type="match status" value="1"/>
</dbReference>
<evidence type="ECO:0000256" key="3">
    <source>
        <dbReference type="ARBA" id="ARBA00022691"/>
    </source>
</evidence>
<dbReference type="Proteomes" id="UP000290189">
    <property type="component" value="Unassembled WGS sequence"/>
</dbReference>
<name>A0A3P3Y704_PLABS</name>
<dbReference type="GO" id="GO:0003723">
    <property type="term" value="F:RNA binding"/>
    <property type="evidence" value="ECO:0007669"/>
    <property type="project" value="UniProtKB-UniRule"/>
</dbReference>
<dbReference type="InterPro" id="IPR049560">
    <property type="entry name" value="MeTrfase_RsmB-F_NOP2_cat"/>
</dbReference>
<reference evidence="7 8" key="1">
    <citation type="submission" date="2018-03" db="EMBL/GenBank/DDBJ databases">
        <authorList>
            <person name="Fogelqvist J."/>
        </authorList>
    </citation>
    <scope>NUCLEOTIDE SEQUENCE [LARGE SCALE GENOMIC DNA]</scope>
</reference>
<evidence type="ECO:0000256" key="5">
    <source>
        <dbReference type="PROSITE-ProRule" id="PRU01023"/>
    </source>
</evidence>
<gene>
    <name evidence="7" type="ORF">PLBR_LOCUS3174</name>
</gene>
<evidence type="ECO:0000313" key="7">
    <source>
        <dbReference type="EMBL" id="SPQ95959.1"/>
    </source>
</evidence>
<accession>A0A3P3Y704</accession>
<evidence type="ECO:0000256" key="1">
    <source>
        <dbReference type="ARBA" id="ARBA00022603"/>
    </source>
</evidence>
<geneLocation type="mitochondrion" evidence="7"/>
<keyword evidence="3 5" id="KW-0949">S-adenosyl-L-methionine</keyword>
<feature type="binding site" evidence="5">
    <location>
        <begin position="137"/>
        <end position="143"/>
    </location>
    <ligand>
        <name>S-adenosyl-L-methionine</name>
        <dbReference type="ChEBI" id="CHEBI:59789"/>
    </ligand>
</feature>
<protein>
    <recommendedName>
        <fullName evidence="6">SAM-dependent MTase RsmB/NOP-type domain-containing protein</fullName>
    </recommendedName>
</protein>
<dbReference type="InterPro" id="IPR023267">
    <property type="entry name" value="RCMT"/>
</dbReference>
<dbReference type="EMBL" id="OVEO01000005">
    <property type="protein sequence ID" value="SPQ95959.1"/>
    <property type="molecule type" value="Genomic_DNA"/>
</dbReference>
<proteinExistence type="inferred from homology"/>
<dbReference type="PANTHER" id="PTHR22807">
    <property type="entry name" value="NOP2 YEAST -RELATED NOL1/NOP2/FMU SUN DOMAIN-CONTAINING"/>
    <property type="match status" value="1"/>
</dbReference>
<evidence type="ECO:0000256" key="2">
    <source>
        <dbReference type="ARBA" id="ARBA00022679"/>
    </source>
</evidence>
<dbReference type="Gene3D" id="3.40.50.150">
    <property type="entry name" value="Vaccinia Virus protein VP39"/>
    <property type="match status" value="1"/>
</dbReference>
<comment type="similarity">
    <text evidence="5">Belongs to the class I-like SAM-binding methyltransferase superfamily. RsmB/NOP family.</text>
</comment>
<dbReference type="InterPro" id="IPR001678">
    <property type="entry name" value="MeTrfase_RsmB-F_NOP2_dom"/>
</dbReference>
<keyword evidence="2 5" id="KW-0808">Transferase</keyword>
<evidence type="ECO:0000259" key="6">
    <source>
        <dbReference type="PROSITE" id="PS51686"/>
    </source>
</evidence>
<evidence type="ECO:0000256" key="4">
    <source>
        <dbReference type="ARBA" id="ARBA00022884"/>
    </source>
</evidence>
<feature type="domain" description="SAM-dependent MTase RsmB/NOP-type" evidence="6">
    <location>
        <begin position="43"/>
        <end position="192"/>
    </location>
</feature>
<evidence type="ECO:0000313" key="8">
    <source>
        <dbReference type="Proteomes" id="UP000290189"/>
    </source>
</evidence>
<organism evidence="7 8">
    <name type="scientific">Plasmodiophora brassicae</name>
    <name type="common">Clubroot disease agent</name>
    <dbReference type="NCBI Taxonomy" id="37360"/>
    <lineage>
        <taxon>Eukaryota</taxon>
        <taxon>Sar</taxon>
        <taxon>Rhizaria</taxon>
        <taxon>Endomyxa</taxon>
        <taxon>Phytomyxea</taxon>
        <taxon>Plasmodiophorida</taxon>
        <taxon>Plasmodiophoridae</taxon>
        <taxon>Plasmodiophora</taxon>
    </lineage>
</organism>
<dbReference type="Pfam" id="PF01189">
    <property type="entry name" value="Methyltr_RsmB-F"/>
    <property type="match status" value="1"/>
</dbReference>
<dbReference type="GO" id="GO:0008173">
    <property type="term" value="F:RNA methyltransferase activity"/>
    <property type="evidence" value="ECO:0007669"/>
    <property type="project" value="InterPro"/>
</dbReference>
<dbReference type="PROSITE" id="PS51686">
    <property type="entry name" value="SAM_MT_RSMB_NOP"/>
    <property type="match status" value="1"/>
</dbReference>
<keyword evidence="4 5" id="KW-0694">RNA-binding</keyword>
<sequence length="192" mass="21286">MTKPKKLSKSALKEQGRRDAIREAFSKFYGAMYEDDDRWGASLLPALQAPVRYSCLVNRYAAAPDSVTGDEGVRRVEWLPSFQVYVNDNDEGRPRPFPQPVHDPTTNVRTHYLLDLASILAVDALDVRPSDRVLDLCAAPGGKSLCIAQRLDAESGGRLQANDPSSARRARLCSVLRQRNLLSTCPTSSRNI</sequence>
<comment type="caution">
    <text evidence="5">Lacks conserved residue(s) required for the propagation of feature annotation.</text>
</comment>